<accession>A0AAE2ZYW0</accession>
<dbReference type="AlphaFoldDB" id="A0AAE2ZYW0"/>
<organism evidence="1 2">
    <name type="scientific">Waltera acetigignens</name>
    <dbReference type="NCBI Taxonomy" id="2981769"/>
    <lineage>
        <taxon>Bacteria</taxon>
        <taxon>Bacillati</taxon>
        <taxon>Bacillota</taxon>
        <taxon>Clostridia</taxon>
        <taxon>Lachnospirales</taxon>
        <taxon>Lachnospiraceae</taxon>
        <taxon>Waltera</taxon>
    </lineage>
</organism>
<protein>
    <submittedName>
        <fullName evidence="1">Uncharacterized protein</fullName>
    </submittedName>
</protein>
<sequence>MQLVTCNSEKDYPHELLSKDPFDLIITFDLVGFEQTTLMGGISYNLVNSKFVNFLLHENLQNEKYLSKQLSLSMFFYCADRKYVTYLREHYPDIPYLKSLQGSEETVEAAMRSAVEEVLAECHLV</sequence>
<dbReference type="EMBL" id="JAJEPV010000010">
    <property type="protein sequence ID" value="MCC2119104.1"/>
    <property type="molecule type" value="Genomic_DNA"/>
</dbReference>
<evidence type="ECO:0000313" key="1">
    <source>
        <dbReference type="EMBL" id="MCC2119104.1"/>
    </source>
</evidence>
<gene>
    <name evidence="1" type="ORF">LKD75_05770</name>
</gene>
<dbReference type="RefSeq" id="WP_227064143.1">
    <property type="nucleotide sequence ID" value="NZ_JAJEPV010000010.1"/>
</dbReference>
<comment type="caution">
    <text evidence="1">The sequence shown here is derived from an EMBL/GenBank/DDBJ whole genome shotgun (WGS) entry which is preliminary data.</text>
</comment>
<name>A0AAE2ZYW0_9FIRM</name>
<evidence type="ECO:0000313" key="2">
    <source>
        <dbReference type="Proteomes" id="UP001197795"/>
    </source>
</evidence>
<reference evidence="1 2" key="1">
    <citation type="submission" date="2021-10" db="EMBL/GenBank/DDBJ databases">
        <title>Anaerobic single-cell dispensing facilitates the cultivation of human gut bacteria.</title>
        <authorList>
            <person name="Afrizal A."/>
        </authorList>
    </citation>
    <scope>NUCLEOTIDE SEQUENCE [LARGE SCALE GENOMIC DNA]</scope>
    <source>
        <strain evidence="1 2">CLA-AA-H273</strain>
    </source>
</reference>
<keyword evidence="2" id="KW-1185">Reference proteome</keyword>
<proteinExistence type="predicted"/>
<dbReference type="Proteomes" id="UP001197795">
    <property type="component" value="Unassembled WGS sequence"/>
</dbReference>